<name>A0AAD8KDY2_TARER</name>
<evidence type="ECO:0000313" key="2">
    <source>
        <dbReference type="EMBL" id="KAK1421160.1"/>
    </source>
</evidence>
<organism evidence="2 3">
    <name type="scientific">Tagetes erecta</name>
    <name type="common">African marigold</name>
    <dbReference type="NCBI Taxonomy" id="13708"/>
    <lineage>
        <taxon>Eukaryota</taxon>
        <taxon>Viridiplantae</taxon>
        <taxon>Streptophyta</taxon>
        <taxon>Embryophyta</taxon>
        <taxon>Tracheophyta</taxon>
        <taxon>Spermatophyta</taxon>
        <taxon>Magnoliopsida</taxon>
        <taxon>eudicotyledons</taxon>
        <taxon>Gunneridae</taxon>
        <taxon>Pentapetalae</taxon>
        <taxon>asterids</taxon>
        <taxon>campanulids</taxon>
        <taxon>Asterales</taxon>
        <taxon>Asteraceae</taxon>
        <taxon>Asteroideae</taxon>
        <taxon>Heliantheae alliance</taxon>
        <taxon>Tageteae</taxon>
        <taxon>Tagetes</taxon>
    </lineage>
</organism>
<gene>
    <name evidence="2" type="ORF">QVD17_23296</name>
</gene>
<dbReference type="AlphaFoldDB" id="A0AAD8KDY2"/>
<reference evidence="2" key="1">
    <citation type="journal article" date="2023" name="bioRxiv">
        <title>Improved chromosome-level genome assembly for marigold (Tagetes erecta).</title>
        <authorList>
            <person name="Jiang F."/>
            <person name="Yuan L."/>
            <person name="Wang S."/>
            <person name="Wang H."/>
            <person name="Xu D."/>
            <person name="Wang A."/>
            <person name="Fan W."/>
        </authorList>
    </citation>
    <scope>NUCLEOTIDE SEQUENCE</scope>
    <source>
        <strain evidence="2">WSJ</strain>
        <tissue evidence="2">Leaf</tissue>
    </source>
</reference>
<accession>A0AAD8KDY2</accession>
<evidence type="ECO:0000256" key="1">
    <source>
        <dbReference type="SAM" id="MobiDB-lite"/>
    </source>
</evidence>
<sequence>MGTKFIMHHVKEESIDIPSIPPGFESFAAFPLKRVDDSKLGSDLSVSTSASEPQPVKKESGVEPSDNENIKRPVRPRLGINNGRLDSSSSEESESEQNQASSTQISKGVIRGCEECHNC</sequence>
<dbReference type="EMBL" id="JAUHHV010000006">
    <property type="protein sequence ID" value="KAK1421160.1"/>
    <property type="molecule type" value="Genomic_DNA"/>
</dbReference>
<protein>
    <submittedName>
        <fullName evidence="2">Uncharacterized protein</fullName>
    </submittedName>
</protein>
<feature type="compositionally biased region" description="Polar residues" evidence="1">
    <location>
        <begin position="97"/>
        <end position="106"/>
    </location>
</feature>
<feature type="region of interest" description="Disordered" evidence="1">
    <location>
        <begin position="39"/>
        <end position="107"/>
    </location>
</feature>
<comment type="caution">
    <text evidence="2">The sequence shown here is derived from an EMBL/GenBank/DDBJ whole genome shotgun (WGS) entry which is preliminary data.</text>
</comment>
<keyword evidence="3" id="KW-1185">Reference proteome</keyword>
<dbReference type="Proteomes" id="UP001229421">
    <property type="component" value="Unassembled WGS sequence"/>
</dbReference>
<proteinExistence type="predicted"/>
<evidence type="ECO:0000313" key="3">
    <source>
        <dbReference type="Proteomes" id="UP001229421"/>
    </source>
</evidence>